<reference evidence="8" key="1">
    <citation type="submission" date="2023-11" db="EMBL/GenBank/DDBJ databases">
        <title>Genome assemblies of two species of porcelain crab, Petrolisthes cinctipes and Petrolisthes manimaculis (Anomura: Porcellanidae).</title>
        <authorList>
            <person name="Angst P."/>
        </authorList>
    </citation>
    <scope>NUCLEOTIDE SEQUENCE</scope>
    <source>
        <strain evidence="8">PB745_02</strain>
        <tissue evidence="8">Gill</tissue>
    </source>
</reference>
<gene>
    <name evidence="8" type="ORF">Pmani_034724</name>
</gene>
<organism evidence="8 9">
    <name type="scientific">Petrolisthes manimaculis</name>
    <dbReference type="NCBI Taxonomy" id="1843537"/>
    <lineage>
        <taxon>Eukaryota</taxon>
        <taxon>Metazoa</taxon>
        <taxon>Ecdysozoa</taxon>
        <taxon>Arthropoda</taxon>
        <taxon>Crustacea</taxon>
        <taxon>Multicrustacea</taxon>
        <taxon>Malacostraca</taxon>
        <taxon>Eumalacostraca</taxon>
        <taxon>Eucarida</taxon>
        <taxon>Decapoda</taxon>
        <taxon>Pleocyemata</taxon>
        <taxon>Anomura</taxon>
        <taxon>Galatheoidea</taxon>
        <taxon>Porcellanidae</taxon>
        <taxon>Petrolisthes</taxon>
    </lineage>
</organism>
<sequence>MTLPEKCVQIPSKASVELNTTTTTNASWSFLSSIRRATLVLLATGGYILAHHTTISPAKCLMDTTEGDINKESLKPLEMNEVAALTHTSLLRQASAVAVDSALQLLHRTLRASVDFSAQYRKQLNEVIDLMEFCTVTLSNAGQHDSMWELLVAARAHADSLQQQLRDLNIMMGYAYVVLENAAMAAYMNGEEFTATAAQQAISNAKYELEQEAQKNHALEIQYVYAHTHYIEASQQLDEEQEMSNNITTPNDGLPEGETDHQEEASTC</sequence>
<dbReference type="Pfam" id="PF09057">
    <property type="entry name" value="Smac_DIABLO"/>
    <property type="match status" value="1"/>
</dbReference>
<keyword evidence="4" id="KW-0496">Mitochondrion</keyword>
<dbReference type="EMBL" id="JAWZYT010004806">
    <property type="protein sequence ID" value="KAK4292513.1"/>
    <property type="molecule type" value="Genomic_DNA"/>
</dbReference>
<dbReference type="GO" id="GO:0008631">
    <property type="term" value="P:intrinsic apoptotic signaling pathway in response to oxidative stress"/>
    <property type="evidence" value="ECO:0007669"/>
    <property type="project" value="TreeGrafter"/>
</dbReference>
<evidence type="ECO:0000256" key="6">
    <source>
        <dbReference type="ARBA" id="ARBA00046319"/>
    </source>
</evidence>
<dbReference type="InterPro" id="IPR015142">
    <property type="entry name" value="Smac_DIABLO"/>
</dbReference>
<accession>A0AAE1NM58</accession>
<evidence type="ECO:0000256" key="2">
    <source>
        <dbReference type="ARBA" id="ARBA00022703"/>
    </source>
</evidence>
<comment type="subcellular location">
    <subcellularLocation>
        <location evidence="1">Mitochondrion</location>
    </subcellularLocation>
</comment>
<dbReference type="Proteomes" id="UP001292094">
    <property type="component" value="Unassembled WGS sequence"/>
</dbReference>
<dbReference type="PANTHER" id="PTHR32247">
    <property type="entry name" value="DIABLO HOMOLOG, MITOCHONDRIAL"/>
    <property type="match status" value="1"/>
</dbReference>
<dbReference type="InterPro" id="IPR009062">
    <property type="entry name" value="Smac/DIABLO-like_sf"/>
</dbReference>
<evidence type="ECO:0000256" key="5">
    <source>
        <dbReference type="ARBA" id="ARBA00033049"/>
    </source>
</evidence>
<comment type="similarity">
    <text evidence="6">Belongs to the Smac/DIABLO protein family.</text>
</comment>
<keyword evidence="2" id="KW-0053">Apoptosis</keyword>
<evidence type="ECO:0000256" key="7">
    <source>
        <dbReference type="SAM" id="MobiDB-lite"/>
    </source>
</evidence>
<comment type="caution">
    <text evidence="8">The sequence shown here is derived from an EMBL/GenBank/DDBJ whole genome shotgun (WGS) entry which is preliminary data.</text>
</comment>
<dbReference type="GO" id="GO:0005739">
    <property type="term" value="C:mitochondrion"/>
    <property type="evidence" value="ECO:0007669"/>
    <property type="project" value="UniProtKB-SubCell"/>
</dbReference>
<dbReference type="Gene3D" id="1.20.58.70">
    <property type="match status" value="1"/>
</dbReference>
<dbReference type="PANTHER" id="PTHR32247:SF3">
    <property type="entry name" value="DIABLO IAP-BINDING MITOCHONDRIAL PROTEIN"/>
    <property type="match status" value="1"/>
</dbReference>
<keyword evidence="3" id="KW-0809">Transit peptide</keyword>
<evidence type="ECO:0000256" key="4">
    <source>
        <dbReference type="ARBA" id="ARBA00023128"/>
    </source>
</evidence>
<proteinExistence type="inferred from homology"/>
<protein>
    <recommendedName>
        <fullName evidence="5">Direct IAP-binding protein with low pI</fullName>
    </recommendedName>
</protein>
<evidence type="ECO:0000313" key="9">
    <source>
        <dbReference type="Proteomes" id="UP001292094"/>
    </source>
</evidence>
<evidence type="ECO:0000256" key="3">
    <source>
        <dbReference type="ARBA" id="ARBA00022946"/>
    </source>
</evidence>
<dbReference type="AlphaFoldDB" id="A0AAE1NM58"/>
<feature type="compositionally biased region" description="Basic and acidic residues" evidence="7">
    <location>
        <begin position="258"/>
        <end position="268"/>
    </location>
</feature>
<evidence type="ECO:0000256" key="1">
    <source>
        <dbReference type="ARBA" id="ARBA00004173"/>
    </source>
</evidence>
<evidence type="ECO:0000313" key="8">
    <source>
        <dbReference type="EMBL" id="KAK4292513.1"/>
    </source>
</evidence>
<keyword evidence="9" id="KW-1185">Reference proteome</keyword>
<name>A0AAE1NM58_9EUCA</name>
<dbReference type="SUPFAM" id="SSF46984">
    <property type="entry name" value="Smac/diablo"/>
    <property type="match status" value="1"/>
</dbReference>
<feature type="region of interest" description="Disordered" evidence="7">
    <location>
        <begin position="237"/>
        <end position="268"/>
    </location>
</feature>
<dbReference type="GO" id="GO:0051402">
    <property type="term" value="P:neuron apoptotic process"/>
    <property type="evidence" value="ECO:0007669"/>
    <property type="project" value="TreeGrafter"/>
</dbReference>